<reference evidence="2" key="2">
    <citation type="submission" date="2023-08" db="EMBL/GenBank/DDBJ databases">
        <authorList>
            <person name="Luo J."/>
        </authorList>
    </citation>
    <scope>NUCLEOTIDE SEQUENCE</scope>
    <source>
        <strain evidence="2">DSM 25064</strain>
    </source>
</reference>
<sequence>MYSQKKRFIAGAVCPRCNAMDKIVVFSEDGKDYRACVSCDFREQMFLQSAPRELETRVNRTEAEKQAEVQPVKLIDPGK</sequence>
<feature type="region of interest" description="Disordered" evidence="1">
    <location>
        <begin position="57"/>
        <end position="79"/>
    </location>
</feature>
<accession>A0AAW8B4A6</accession>
<protein>
    <submittedName>
        <fullName evidence="2">YheV family putative zinc ribbon protein</fullName>
    </submittedName>
</protein>
<dbReference type="Pfam" id="PF09526">
    <property type="entry name" value="DUF2387"/>
    <property type="match status" value="1"/>
</dbReference>
<dbReference type="RefSeq" id="WP_305170373.1">
    <property type="nucleotide sequence ID" value="NZ_JAUUUU010000003.1"/>
</dbReference>
<dbReference type="AlphaFoldDB" id="A0AAW8B4A6"/>
<evidence type="ECO:0000256" key="1">
    <source>
        <dbReference type="SAM" id="MobiDB-lite"/>
    </source>
</evidence>
<dbReference type="EMBL" id="JAUUUU010000003">
    <property type="protein sequence ID" value="MDP1520795.1"/>
    <property type="molecule type" value="Genomic_DNA"/>
</dbReference>
<dbReference type="InterPro" id="IPR012658">
    <property type="entry name" value="YheV"/>
</dbReference>
<evidence type="ECO:0000313" key="3">
    <source>
        <dbReference type="Proteomes" id="UP001178354"/>
    </source>
</evidence>
<reference evidence="2" key="1">
    <citation type="journal article" date="2010" name="Int. J. Syst. Evol. Microbiol.">
        <title>Porticoccus litoralis gen. nov., sp. nov., a gammaproteobacterium isolated from the Yellow Sea.</title>
        <authorList>
            <person name="Oh H.M."/>
            <person name="Kim H."/>
            <person name="Kim K.M."/>
            <person name="Min G.S."/>
            <person name="Cho J.C."/>
        </authorList>
    </citation>
    <scope>NUCLEOTIDE SEQUENCE</scope>
    <source>
        <strain evidence="2">DSM 25064</strain>
    </source>
</reference>
<name>A0AAW8B4A6_9GAMM</name>
<proteinExistence type="predicted"/>
<evidence type="ECO:0000313" key="2">
    <source>
        <dbReference type="EMBL" id="MDP1520795.1"/>
    </source>
</evidence>
<feature type="compositionally biased region" description="Basic and acidic residues" evidence="1">
    <location>
        <begin position="57"/>
        <end position="67"/>
    </location>
</feature>
<comment type="caution">
    <text evidence="2">The sequence shown here is derived from an EMBL/GenBank/DDBJ whole genome shotgun (WGS) entry which is preliminary data.</text>
</comment>
<organism evidence="2 3">
    <name type="scientific">Porticoccus litoralis</name>
    <dbReference type="NCBI Taxonomy" id="434086"/>
    <lineage>
        <taxon>Bacteria</taxon>
        <taxon>Pseudomonadati</taxon>
        <taxon>Pseudomonadota</taxon>
        <taxon>Gammaproteobacteria</taxon>
        <taxon>Cellvibrionales</taxon>
        <taxon>Porticoccaceae</taxon>
        <taxon>Porticoccus</taxon>
    </lineage>
</organism>
<gene>
    <name evidence="2" type="ORF">Q8A57_07440</name>
</gene>
<dbReference type="NCBIfam" id="TIGR02443">
    <property type="entry name" value="YheV family putative zinc ribbon protein"/>
    <property type="match status" value="1"/>
</dbReference>
<keyword evidence="3" id="KW-1185">Reference proteome</keyword>
<dbReference type="Proteomes" id="UP001178354">
    <property type="component" value="Unassembled WGS sequence"/>
</dbReference>